<proteinExistence type="predicted"/>
<dbReference type="RefSeq" id="WP_125239565.1">
    <property type="nucleotide sequence ID" value="NZ_RQYF01000050.1"/>
</dbReference>
<keyword evidence="3" id="KW-1185">Reference proteome</keyword>
<dbReference type="SUPFAM" id="SSF52218">
    <property type="entry name" value="Flavoproteins"/>
    <property type="match status" value="1"/>
</dbReference>
<dbReference type="EMBL" id="RQYF01000050">
    <property type="protein sequence ID" value="RRD89506.1"/>
    <property type="molecule type" value="Genomic_DNA"/>
</dbReference>
<dbReference type="Pfam" id="PF03358">
    <property type="entry name" value="FMN_red"/>
    <property type="match status" value="1"/>
</dbReference>
<evidence type="ECO:0000313" key="2">
    <source>
        <dbReference type="EMBL" id="RRD89506.1"/>
    </source>
</evidence>
<sequence>MKKILFVIGSLHRDSFNRILAQEAAALIGNRAEVAYLDYADLPHR</sequence>
<dbReference type="Proteomes" id="UP000279562">
    <property type="component" value="Unassembled WGS sequence"/>
</dbReference>
<accession>A0A3P2A3N2</accession>
<name>A0A3P2A3N2_9BACE</name>
<comment type="caution">
    <text evidence="2">The sequence shown here is derived from an EMBL/GenBank/DDBJ whole genome shotgun (WGS) entry which is preliminary data.</text>
</comment>
<evidence type="ECO:0000313" key="3">
    <source>
        <dbReference type="Proteomes" id="UP000279562"/>
    </source>
</evidence>
<dbReference type="InterPro" id="IPR029039">
    <property type="entry name" value="Flavoprotein-like_sf"/>
</dbReference>
<evidence type="ECO:0000259" key="1">
    <source>
        <dbReference type="Pfam" id="PF03358"/>
    </source>
</evidence>
<dbReference type="GO" id="GO:0016491">
    <property type="term" value="F:oxidoreductase activity"/>
    <property type="evidence" value="ECO:0007669"/>
    <property type="project" value="InterPro"/>
</dbReference>
<dbReference type="Gene3D" id="3.40.50.360">
    <property type="match status" value="1"/>
</dbReference>
<organism evidence="2 3">
    <name type="scientific">Prevotella heparinolytica</name>
    <dbReference type="NCBI Taxonomy" id="28113"/>
    <lineage>
        <taxon>Bacteria</taxon>
        <taxon>Pseudomonadati</taxon>
        <taxon>Bacteroidota</taxon>
        <taxon>Bacteroidia</taxon>
        <taxon>Bacteroidales</taxon>
        <taxon>Bacteroidaceae</taxon>
        <taxon>Bacteroides</taxon>
    </lineage>
</organism>
<dbReference type="InterPro" id="IPR005025">
    <property type="entry name" value="FMN_Rdtase-like_dom"/>
</dbReference>
<dbReference type="AlphaFoldDB" id="A0A3P2A3N2"/>
<gene>
    <name evidence="2" type="ORF">EII33_09850</name>
</gene>
<protein>
    <recommendedName>
        <fullName evidence="1">NADPH-dependent FMN reductase-like domain-containing protein</fullName>
    </recommendedName>
</protein>
<reference evidence="2 3" key="1">
    <citation type="submission" date="2018-11" db="EMBL/GenBank/DDBJ databases">
        <title>Genomes From Bacteria Associated with the Canine Oral Cavity: a Test Case for Automated Genome-Based Taxonomic Assignment.</title>
        <authorList>
            <person name="Coil D.A."/>
            <person name="Jospin G."/>
            <person name="Darling A.E."/>
            <person name="Wallis C."/>
            <person name="Davis I.J."/>
            <person name="Harris S."/>
            <person name="Eisen J.A."/>
            <person name="Holcombe L.J."/>
            <person name="O'Flynn C."/>
        </authorList>
    </citation>
    <scope>NUCLEOTIDE SEQUENCE [LARGE SCALE GENOMIC DNA]</scope>
    <source>
        <strain evidence="2 3">OH1047_COT-310</strain>
    </source>
</reference>
<feature type="domain" description="NADPH-dependent FMN reductase-like" evidence="1">
    <location>
        <begin position="3"/>
        <end position="42"/>
    </location>
</feature>